<dbReference type="AlphaFoldDB" id="B4RDF7"/>
<dbReference type="eggNOG" id="COG3951">
    <property type="taxonomic scope" value="Bacteria"/>
</dbReference>
<proteinExistence type="predicted"/>
<reference evidence="2 3" key="1">
    <citation type="journal article" date="2008" name="BMC Genomics">
        <title>Complete genome of Phenylobacterium zucineum - a novel facultative intracellular bacterium isolated from human erythroleukemia cell line K562.</title>
        <authorList>
            <person name="Luo Y."/>
            <person name="Xu X."/>
            <person name="Ding Z."/>
            <person name="Liu Z."/>
            <person name="Zhang B."/>
            <person name="Yan Z."/>
            <person name="Sun J."/>
            <person name="Hu S."/>
            <person name="Hu X."/>
        </authorList>
    </citation>
    <scope>NUCLEOTIDE SEQUENCE [LARGE SCALE GENOMIC DNA]</scope>
    <source>
        <strain evidence="2 3">HLK1</strain>
    </source>
</reference>
<feature type="domain" description="Flagellar protein FlgJ N-terminal" evidence="1">
    <location>
        <begin position="47"/>
        <end position="93"/>
    </location>
</feature>
<protein>
    <submittedName>
        <fullName evidence="2">Chemotactic signal response protein CheL</fullName>
    </submittedName>
</protein>
<evidence type="ECO:0000313" key="3">
    <source>
        <dbReference type="Proteomes" id="UP000001868"/>
    </source>
</evidence>
<accession>B4RDF7</accession>
<dbReference type="InterPro" id="IPR019301">
    <property type="entry name" value="Flagellar_prot_FlgJ_N"/>
</dbReference>
<dbReference type="Pfam" id="PF10135">
    <property type="entry name" value="Rod-binding"/>
    <property type="match status" value="1"/>
</dbReference>
<evidence type="ECO:0000259" key="1">
    <source>
        <dbReference type="Pfam" id="PF10135"/>
    </source>
</evidence>
<organism evidence="2 3">
    <name type="scientific">Phenylobacterium zucineum (strain HLK1)</name>
    <dbReference type="NCBI Taxonomy" id="450851"/>
    <lineage>
        <taxon>Bacteria</taxon>
        <taxon>Pseudomonadati</taxon>
        <taxon>Pseudomonadota</taxon>
        <taxon>Alphaproteobacteria</taxon>
        <taxon>Caulobacterales</taxon>
        <taxon>Caulobacteraceae</taxon>
        <taxon>Phenylobacterium</taxon>
    </lineage>
</organism>
<dbReference type="Proteomes" id="UP000001868">
    <property type="component" value="Chromosome"/>
</dbReference>
<name>B4RDF7_PHEZH</name>
<keyword evidence="3" id="KW-1185">Reference proteome</keyword>
<dbReference type="HOGENOM" id="CLU_155700_2_2_5"/>
<sequence length="102" mass="10994">MMDLVATPVSTPQTPIAGRTEDLAKRARIRDAAEKFEAQFLAIMLQPMFEGTQVEAPFGGGPGEDMFRSLMTEAMGKQMASAGGIGLADTVQREMLKMQGLD</sequence>
<dbReference type="KEGG" id="pzu:PHZ_c1936"/>
<dbReference type="STRING" id="450851.PHZ_c1936"/>
<evidence type="ECO:0000313" key="2">
    <source>
        <dbReference type="EMBL" id="ACG78347.1"/>
    </source>
</evidence>
<dbReference type="EMBL" id="CP000747">
    <property type="protein sequence ID" value="ACG78347.1"/>
    <property type="molecule type" value="Genomic_DNA"/>
</dbReference>
<gene>
    <name evidence="2" type="primary">cheL</name>
    <name evidence="2" type="ordered locus">PHZ_c1936</name>
</gene>